<dbReference type="SUPFAM" id="SSF69572">
    <property type="entry name" value="Activating enzymes of the ubiquitin-like proteins"/>
    <property type="match status" value="1"/>
</dbReference>
<accession>A0A556ALU5</accession>
<dbReference type="GO" id="GO:0061504">
    <property type="term" value="P:cyclic threonylcarbamoyladenosine biosynthetic process"/>
    <property type="evidence" value="ECO:0007669"/>
    <property type="project" value="TreeGrafter"/>
</dbReference>
<protein>
    <submittedName>
        <fullName evidence="2">tRNA threonylcarbamoyladenosine dehydratase</fullName>
    </submittedName>
</protein>
<evidence type="ECO:0000313" key="2">
    <source>
        <dbReference type="EMBL" id="TSH93835.1"/>
    </source>
</evidence>
<dbReference type="GO" id="GO:0008641">
    <property type="term" value="F:ubiquitin-like modifier activating enzyme activity"/>
    <property type="evidence" value="ECO:0007669"/>
    <property type="project" value="InterPro"/>
</dbReference>
<dbReference type="InterPro" id="IPR000594">
    <property type="entry name" value="ThiF_NAD_FAD-bd"/>
</dbReference>
<proteinExistence type="predicted"/>
<dbReference type="GO" id="GO:0061503">
    <property type="term" value="F:tRNA threonylcarbamoyladenosine dehydratase"/>
    <property type="evidence" value="ECO:0007669"/>
    <property type="project" value="TreeGrafter"/>
</dbReference>
<evidence type="ECO:0000259" key="1">
    <source>
        <dbReference type="Pfam" id="PF00899"/>
    </source>
</evidence>
<comment type="caution">
    <text evidence="2">The sequence shown here is derived from an EMBL/GenBank/DDBJ whole genome shotgun (WGS) entry which is preliminary data.</text>
</comment>
<name>A0A556ALU5_9BURK</name>
<feature type="domain" description="THIF-type NAD/FAD binding fold" evidence="1">
    <location>
        <begin position="26"/>
        <end position="268"/>
    </location>
</feature>
<evidence type="ECO:0000313" key="3">
    <source>
        <dbReference type="Proteomes" id="UP000318405"/>
    </source>
</evidence>
<dbReference type="AlphaFoldDB" id="A0A556ALU5"/>
<dbReference type="Gene3D" id="3.40.50.720">
    <property type="entry name" value="NAD(P)-binding Rossmann-like Domain"/>
    <property type="match status" value="1"/>
</dbReference>
<dbReference type="InterPro" id="IPR045886">
    <property type="entry name" value="ThiF/MoeB/HesA"/>
</dbReference>
<sequence length="276" mass="29091">MQDPGISNELPSSADTERRFGGLRRLYGDAAYDRLAGAHVAVAGIGGVGSWTAEALARCGVGALTLIDMDHVAPSNVNRQIHALDDTLGQAKIEAMAERIRGIHPGCRLTLVDDFVEPDNLGRTLPGPYSAIVDATDQARAKIAMILHARAHRVPLIVCGGAGGKTDPLALRAGDLSQAVNDALLARLRNELRRHHGYPRVEPKTARRAARVPRMQVRALWVDEPVRRPAAGADACEVAPQGLSCAGYGSVVTVTAAMGLAAANTALREALTAPSD</sequence>
<dbReference type="Pfam" id="PF00899">
    <property type="entry name" value="ThiF"/>
    <property type="match status" value="1"/>
</dbReference>
<organism evidence="2 3">
    <name type="scientific">Verticiella sediminum</name>
    <dbReference type="NCBI Taxonomy" id="1247510"/>
    <lineage>
        <taxon>Bacteria</taxon>
        <taxon>Pseudomonadati</taxon>
        <taxon>Pseudomonadota</taxon>
        <taxon>Betaproteobacteria</taxon>
        <taxon>Burkholderiales</taxon>
        <taxon>Alcaligenaceae</taxon>
        <taxon>Verticiella</taxon>
    </lineage>
</organism>
<dbReference type="InterPro" id="IPR035985">
    <property type="entry name" value="Ubiquitin-activating_enz"/>
</dbReference>
<dbReference type="PANTHER" id="PTHR43267:SF1">
    <property type="entry name" value="TRNA THREONYLCARBAMOYLADENOSINE DEHYDRATASE"/>
    <property type="match status" value="1"/>
</dbReference>
<dbReference type="EMBL" id="VLTJ01000026">
    <property type="protein sequence ID" value="TSH93835.1"/>
    <property type="molecule type" value="Genomic_DNA"/>
</dbReference>
<dbReference type="CDD" id="cd00755">
    <property type="entry name" value="YgdL_like"/>
    <property type="match status" value="1"/>
</dbReference>
<dbReference type="PANTHER" id="PTHR43267">
    <property type="entry name" value="TRNA THREONYLCARBAMOYLADENOSINE DEHYDRATASE"/>
    <property type="match status" value="1"/>
</dbReference>
<dbReference type="Proteomes" id="UP000318405">
    <property type="component" value="Unassembled WGS sequence"/>
</dbReference>
<gene>
    <name evidence="2" type="ORF">FOZ76_13170</name>
</gene>
<reference evidence="2 3" key="1">
    <citation type="submission" date="2019-07" db="EMBL/GenBank/DDBJ databases">
        <title>Qingshengfaniella alkalisoli gen. nov., sp. nov., isolated from saline soil.</title>
        <authorList>
            <person name="Xu L."/>
            <person name="Huang X.-X."/>
            <person name="Sun J.-Q."/>
        </authorList>
    </citation>
    <scope>NUCLEOTIDE SEQUENCE [LARGE SCALE GENOMIC DNA]</scope>
    <source>
        <strain evidence="2 3">DSM 27279</strain>
    </source>
</reference>
<dbReference type="OrthoDB" id="9804150at2"/>
<keyword evidence="3" id="KW-1185">Reference proteome</keyword>
<dbReference type="RefSeq" id="WP_143948736.1">
    <property type="nucleotide sequence ID" value="NZ_BAABMB010000006.1"/>
</dbReference>